<proteinExistence type="predicted"/>
<evidence type="ECO:0000313" key="3">
    <source>
        <dbReference type="Proteomes" id="UP000771797"/>
    </source>
</evidence>
<gene>
    <name evidence="2" type="ORF">A6D6_00275</name>
</gene>
<accession>A0ABQ6YDW8</accession>
<protein>
    <submittedName>
        <fullName evidence="2">Uncharacterized protein</fullName>
    </submittedName>
</protein>
<comment type="caution">
    <text evidence="2">The sequence shown here is derived from an EMBL/GenBank/DDBJ whole genome shotgun (WGS) entry which is preliminary data.</text>
</comment>
<keyword evidence="1" id="KW-1133">Transmembrane helix</keyword>
<feature type="transmembrane region" description="Helical" evidence="1">
    <location>
        <begin position="12"/>
        <end position="39"/>
    </location>
</feature>
<reference evidence="2 3" key="1">
    <citation type="submission" date="2012-09" db="EMBL/GenBank/DDBJ databases">
        <title>Genome Sequence of alkane-degrading Bacterium Alcanivorax sp. 6-D-6.</title>
        <authorList>
            <person name="Lai Q."/>
            <person name="Shao Z."/>
        </authorList>
    </citation>
    <scope>NUCLEOTIDE SEQUENCE [LARGE SCALE GENOMIC DNA]</scope>
    <source>
        <strain evidence="2 3">6-D-6</strain>
    </source>
</reference>
<dbReference type="Proteomes" id="UP000771797">
    <property type="component" value="Unassembled WGS sequence"/>
</dbReference>
<feature type="transmembrane region" description="Helical" evidence="1">
    <location>
        <begin position="102"/>
        <end position="122"/>
    </location>
</feature>
<feature type="transmembrane region" description="Helical" evidence="1">
    <location>
        <begin position="51"/>
        <end position="69"/>
    </location>
</feature>
<dbReference type="RefSeq" id="WP_133491041.1">
    <property type="nucleotide sequence ID" value="NZ_AQPF01000001.1"/>
</dbReference>
<keyword evidence="3" id="KW-1185">Reference proteome</keyword>
<evidence type="ECO:0000256" key="1">
    <source>
        <dbReference type="SAM" id="Phobius"/>
    </source>
</evidence>
<name>A0ABQ6YDW8_9GAMM</name>
<dbReference type="EMBL" id="AQPF01000001">
    <property type="protein sequence ID" value="KAF0808566.1"/>
    <property type="molecule type" value="Genomic_DNA"/>
</dbReference>
<keyword evidence="1" id="KW-0472">Membrane</keyword>
<feature type="transmembrane region" description="Helical" evidence="1">
    <location>
        <begin position="128"/>
        <end position="145"/>
    </location>
</feature>
<sequence>MSNATAAAARTLTLVWFAALAVPLAVGIALLLLVTYGGFQPLAELAPPETARMVAVGAMALMLVVARPLRNVLLAPETVAGRPLKDGQGAEGQQLAILKARAGAFSFLGVVDLVSVLTIALSLAHADVVLGVFNGIYSLILAVVAKPDFAALIDDVTAELRRPS</sequence>
<evidence type="ECO:0000313" key="2">
    <source>
        <dbReference type="EMBL" id="KAF0808566.1"/>
    </source>
</evidence>
<organism evidence="2 3">
    <name type="scientific">Alcanivorax xiamenensis</name>
    <dbReference type="NCBI Taxonomy" id="1177156"/>
    <lineage>
        <taxon>Bacteria</taxon>
        <taxon>Pseudomonadati</taxon>
        <taxon>Pseudomonadota</taxon>
        <taxon>Gammaproteobacteria</taxon>
        <taxon>Oceanospirillales</taxon>
        <taxon>Alcanivoracaceae</taxon>
        <taxon>Alcanivorax</taxon>
    </lineage>
</organism>
<keyword evidence="1" id="KW-0812">Transmembrane</keyword>